<feature type="transmembrane region" description="Helical" evidence="7">
    <location>
        <begin position="324"/>
        <end position="343"/>
    </location>
</feature>
<name>A0A8H5HES3_9AGAR</name>
<keyword evidence="4 7" id="KW-1133">Transmembrane helix</keyword>
<sequence length="715" mass="81562">MSKQKPAAASAELNPPTTEYEFLGPPGALFVTTTVPVVIYALYFGCSEANGCRPNLSAASDQIVASVSNPAWWKSLWDTEASLMYLAWYAFCVISWAILPGDRFQGTTLRTGEKKTYRINGFATFLLALGLTCGTIYRYGPSSFTILYEKWVGFVTASVLMATAQAVFCYIISFQKDKLLALGGNSGNFIYDFFIGRELNPSIGSLDLKSFNEIRPGLILWALIDISMACEQATRRGGLDKVTDSMWLVLAFQIWYVADALYNEVRGPAFVLAIALTFSQTAIFTTMDITTDGFGFMLSIGDLAWVPFTYSLQARYLAFKHVELGPVWTAVILITNLTGYYIFRDANAFRANLARLLSPLRRVRPRVPFYQLAAHRIPTLWSLYRGLLKEAPTEEIEYRIRMLFRQNHHLTGAAATKKGLAKGYKFLDAFKRANAGDEKQQAIMKRYSQALGTKSDKEYWKHLARNEMAWQIKLANRPIMTGGYLRPTFANRPLPRLKPQPLAITGMIRKRRAARERRVVKLTELQESLIDLRLEAEFESGVARLAGKDANFTSVYASHLDEWMEPLKELRKEISQTFPRDQQRRDEPYSLEMLEAIKAARREKIANKTRERERERRGEVLRRTILRQRKGPPAHVLAVMTPEQRRMDKIARSVSEVGYVAKVKRKLGFKLRHPDTWKVELGMSKEIQKESDRRMREETRRDKEMGFQTPDKNSG</sequence>
<evidence type="ECO:0000256" key="4">
    <source>
        <dbReference type="ARBA" id="ARBA00022989"/>
    </source>
</evidence>
<dbReference type="GO" id="GO:0050613">
    <property type="term" value="F:Delta14-sterol reductase activity"/>
    <property type="evidence" value="ECO:0007669"/>
    <property type="project" value="TreeGrafter"/>
</dbReference>
<evidence type="ECO:0000313" key="8">
    <source>
        <dbReference type="EMBL" id="KAF5382048.1"/>
    </source>
</evidence>
<feature type="region of interest" description="Disordered" evidence="6">
    <location>
        <begin position="683"/>
        <end position="715"/>
    </location>
</feature>
<dbReference type="PANTHER" id="PTHR21257">
    <property type="entry name" value="DELTA(14)-STEROL REDUCTASE"/>
    <property type="match status" value="1"/>
</dbReference>
<proteinExistence type="inferred from homology"/>
<feature type="transmembrane region" description="Helical" evidence="7">
    <location>
        <begin position="293"/>
        <end position="312"/>
    </location>
</feature>
<comment type="similarity">
    <text evidence="2">Belongs to the ERG4/ERG24 family.</text>
</comment>
<feature type="transmembrane region" description="Helical" evidence="7">
    <location>
        <begin position="82"/>
        <end position="99"/>
    </location>
</feature>
<dbReference type="GO" id="GO:0006696">
    <property type="term" value="P:ergosterol biosynthetic process"/>
    <property type="evidence" value="ECO:0007669"/>
    <property type="project" value="TreeGrafter"/>
</dbReference>
<feature type="compositionally biased region" description="Basic and acidic residues" evidence="6">
    <location>
        <begin position="686"/>
        <end position="705"/>
    </location>
</feature>
<evidence type="ECO:0000256" key="6">
    <source>
        <dbReference type="SAM" id="MobiDB-lite"/>
    </source>
</evidence>
<evidence type="ECO:0000256" key="1">
    <source>
        <dbReference type="ARBA" id="ARBA00004141"/>
    </source>
</evidence>
<comment type="subcellular location">
    <subcellularLocation>
        <location evidence="1">Membrane</location>
        <topology evidence="1">Multi-pass membrane protein</topology>
    </subcellularLocation>
</comment>
<organism evidence="8 9">
    <name type="scientific">Tricholomella constricta</name>
    <dbReference type="NCBI Taxonomy" id="117010"/>
    <lineage>
        <taxon>Eukaryota</taxon>
        <taxon>Fungi</taxon>
        <taxon>Dikarya</taxon>
        <taxon>Basidiomycota</taxon>
        <taxon>Agaricomycotina</taxon>
        <taxon>Agaricomycetes</taxon>
        <taxon>Agaricomycetidae</taxon>
        <taxon>Agaricales</taxon>
        <taxon>Tricholomatineae</taxon>
        <taxon>Lyophyllaceae</taxon>
        <taxon>Tricholomella</taxon>
    </lineage>
</organism>
<keyword evidence="9" id="KW-1185">Reference proteome</keyword>
<keyword evidence="3 7" id="KW-0812">Transmembrane</keyword>
<keyword evidence="5 7" id="KW-0472">Membrane</keyword>
<dbReference type="OrthoDB" id="10262235at2759"/>
<feature type="transmembrane region" description="Helical" evidence="7">
    <location>
        <begin position="151"/>
        <end position="172"/>
    </location>
</feature>
<dbReference type="EMBL" id="JAACJP010000009">
    <property type="protein sequence ID" value="KAF5382048.1"/>
    <property type="molecule type" value="Genomic_DNA"/>
</dbReference>
<dbReference type="Proteomes" id="UP000565441">
    <property type="component" value="Unassembled WGS sequence"/>
</dbReference>
<feature type="transmembrane region" description="Helical" evidence="7">
    <location>
        <begin position="119"/>
        <end position="139"/>
    </location>
</feature>
<evidence type="ECO:0000256" key="2">
    <source>
        <dbReference type="ARBA" id="ARBA00005402"/>
    </source>
</evidence>
<reference evidence="8 9" key="1">
    <citation type="journal article" date="2020" name="ISME J.">
        <title>Uncovering the hidden diversity of litter-decomposition mechanisms in mushroom-forming fungi.</title>
        <authorList>
            <person name="Floudas D."/>
            <person name="Bentzer J."/>
            <person name="Ahren D."/>
            <person name="Johansson T."/>
            <person name="Persson P."/>
            <person name="Tunlid A."/>
        </authorList>
    </citation>
    <scope>NUCLEOTIDE SEQUENCE [LARGE SCALE GENOMIC DNA]</scope>
    <source>
        <strain evidence="8 9">CBS 661.87</strain>
    </source>
</reference>
<dbReference type="Pfam" id="PF01222">
    <property type="entry name" value="ERG4_ERG24"/>
    <property type="match status" value="1"/>
</dbReference>
<evidence type="ECO:0000313" key="9">
    <source>
        <dbReference type="Proteomes" id="UP000565441"/>
    </source>
</evidence>
<dbReference type="AlphaFoldDB" id="A0A8H5HES3"/>
<dbReference type="InterPro" id="IPR001171">
    <property type="entry name" value="ERG24_DHCR-like"/>
</dbReference>
<protein>
    <submittedName>
        <fullName evidence="8">Uncharacterized protein</fullName>
    </submittedName>
</protein>
<dbReference type="GO" id="GO:0005789">
    <property type="term" value="C:endoplasmic reticulum membrane"/>
    <property type="evidence" value="ECO:0007669"/>
    <property type="project" value="TreeGrafter"/>
</dbReference>
<evidence type="ECO:0000256" key="7">
    <source>
        <dbReference type="SAM" id="Phobius"/>
    </source>
</evidence>
<dbReference type="PANTHER" id="PTHR21257:SF52">
    <property type="entry name" value="DELTA(14)-STEROL REDUCTASE TM7SF2"/>
    <property type="match status" value="1"/>
</dbReference>
<comment type="caution">
    <text evidence="8">The sequence shown here is derived from an EMBL/GenBank/DDBJ whole genome shotgun (WGS) entry which is preliminary data.</text>
</comment>
<feature type="transmembrane region" description="Helical" evidence="7">
    <location>
        <begin position="269"/>
        <end position="287"/>
    </location>
</feature>
<accession>A0A8H5HES3</accession>
<evidence type="ECO:0000256" key="3">
    <source>
        <dbReference type="ARBA" id="ARBA00022692"/>
    </source>
</evidence>
<gene>
    <name evidence="8" type="ORF">D9615_004459</name>
</gene>
<evidence type="ECO:0000256" key="5">
    <source>
        <dbReference type="ARBA" id="ARBA00023136"/>
    </source>
</evidence>